<dbReference type="AlphaFoldDB" id="A0A3S3QLB0"/>
<dbReference type="RefSeq" id="WP_128389817.1">
    <property type="nucleotide sequence ID" value="NZ_SBII01000005.1"/>
</dbReference>
<proteinExistence type="predicted"/>
<name>A0A3S3QLB0_9FLAO</name>
<gene>
    <name evidence="1" type="ORF">EPI11_09970</name>
</gene>
<accession>A0A3S3QLB0</accession>
<keyword evidence="2" id="KW-1185">Reference proteome</keyword>
<evidence type="ECO:0000313" key="2">
    <source>
        <dbReference type="Proteomes" id="UP000287527"/>
    </source>
</evidence>
<protein>
    <submittedName>
        <fullName evidence="1">Uncharacterized protein</fullName>
    </submittedName>
</protein>
<dbReference type="OrthoDB" id="6454754at2"/>
<sequence>MKRGSNFIKRLGVFFTKKDEIELSNLLRLQFKNILFIDTSRSDSKEIKFIDDLSLGFKGKSILNTDIFSLEDYKTLVNLQEGPHFGFPIIGKGLIQYVSSEVAGYDTECLKDGYVSGSYHVNDELTANFVKQVFKIIGQYGRKVYLVSRTRDLQADVPEKQLLVWPDAAKTYNGENQNYLTQTRERWLVPDVPD</sequence>
<comment type="caution">
    <text evidence="1">The sequence shown here is derived from an EMBL/GenBank/DDBJ whole genome shotgun (WGS) entry which is preliminary data.</text>
</comment>
<evidence type="ECO:0000313" key="1">
    <source>
        <dbReference type="EMBL" id="RWX00588.1"/>
    </source>
</evidence>
<dbReference type="EMBL" id="SBII01000005">
    <property type="protein sequence ID" value="RWX00588.1"/>
    <property type="molecule type" value="Genomic_DNA"/>
</dbReference>
<dbReference type="Proteomes" id="UP000287527">
    <property type="component" value="Unassembled WGS sequence"/>
</dbReference>
<organism evidence="1 2">
    <name type="scientific">Flavobacterium cerinum</name>
    <dbReference type="NCBI Taxonomy" id="2502784"/>
    <lineage>
        <taxon>Bacteria</taxon>
        <taxon>Pseudomonadati</taxon>
        <taxon>Bacteroidota</taxon>
        <taxon>Flavobacteriia</taxon>
        <taxon>Flavobacteriales</taxon>
        <taxon>Flavobacteriaceae</taxon>
        <taxon>Flavobacterium</taxon>
    </lineage>
</organism>
<reference evidence="1 2" key="1">
    <citation type="submission" date="2019-01" db="EMBL/GenBank/DDBJ databases">
        <title>Flavobacterium sp. nov.,isolated from freshwater.</title>
        <authorList>
            <person name="Zhang R."/>
            <person name="Du Z.-J."/>
        </authorList>
    </citation>
    <scope>NUCLEOTIDE SEQUENCE [LARGE SCALE GENOMIC DNA]</scope>
    <source>
        <strain evidence="1 2">1E403</strain>
    </source>
</reference>